<sequence>MAKIVFEVEPTEESGGFCDCCGNQTRTVWGYVHEKAGGTVAAYFVQWTVGKSIEDHPANFDLIYGTWGEGASKNDRRAISLIHFETEGIPGVSVVNANDRPIASSDLVGSAMSREELIGTPLAQQVFAIFDAVLLQDSRLS</sequence>
<dbReference type="RefSeq" id="WP_274354655.1">
    <property type="nucleotide sequence ID" value="NZ_JAQZSM010000121.1"/>
</dbReference>
<evidence type="ECO:0000313" key="2">
    <source>
        <dbReference type="Proteomes" id="UP001431784"/>
    </source>
</evidence>
<name>A0ABT5TI07_9RHOB</name>
<evidence type="ECO:0000313" key="1">
    <source>
        <dbReference type="EMBL" id="MDD7974011.1"/>
    </source>
</evidence>
<dbReference type="Proteomes" id="UP001431784">
    <property type="component" value="Unassembled WGS sequence"/>
</dbReference>
<dbReference type="EMBL" id="JAQZSM010000121">
    <property type="protein sequence ID" value="MDD7974011.1"/>
    <property type="molecule type" value="Genomic_DNA"/>
</dbReference>
<protein>
    <submittedName>
        <fullName evidence="1">Uncharacterized protein</fullName>
    </submittedName>
</protein>
<keyword evidence="2" id="KW-1185">Reference proteome</keyword>
<accession>A0ABT5TI07</accession>
<gene>
    <name evidence="1" type="ORF">PUT78_23645</name>
</gene>
<reference evidence="1" key="1">
    <citation type="submission" date="2023-02" db="EMBL/GenBank/DDBJ databases">
        <title>Description of Roseinatronobacter alkalisoli sp. nov., an alkaliphilic bacerium isolated from soda soil.</title>
        <authorList>
            <person name="Wei W."/>
        </authorList>
    </citation>
    <scope>NUCLEOTIDE SEQUENCE</scope>
    <source>
        <strain evidence="1">HJB301</strain>
    </source>
</reference>
<comment type="caution">
    <text evidence="1">The sequence shown here is derived from an EMBL/GenBank/DDBJ whole genome shotgun (WGS) entry which is preliminary data.</text>
</comment>
<proteinExistence type="predicted"/>
<organism evidence="1 2">
    <name type="scientific">Roseinatronobacter alkalisoli</name>
    <dbReference type="NCBI Taxonomy" id="3028235"/>
    <lineage>
        <taxon>Bacteria</taxon>
        <taxon>Pseudomonadati</taxon>
        <taxon>Pseudomonadota</taxon>
        <taxon>Alphaproteobacteria</taxon>
        <taxon>Rhodobacterales</taxon>
        <taxon>Paracoccaceae</taxon>
        <taxon>Roseinatronobacter</taxon>
    </lineage>
</organism>